<proteinExistence type="predicted"/>
<accession>A0A833HRB9</accession>
<dbReference type="InterPro" id="IPR058728">
    <property type="entry name" value="HH_RND-rel"/>
</dbReference>
<evidence type="ECO:0000259" key="3">
    <source>
        <dbReference type="Pfam" id="PF26011"/>
    </source>
</evidence>
<dbReference type="RefSeq" id="WP_151864487.1">
    <property type="nucleotide sequence ID" value="NZ_WBZB01000004.1"/>
</dbReference>
<protein>
    <recommendedName>
        <fullName evidence="8">Membrane fusion protein</fullName>
    </recommendedName>
</protein>
<feature type="transmembrane region" description="Helical" evidence="2">
    <location>
        <begin position="20"/>
        <end position="38"/>
    </location>
</feature>
<feature type="domain" description="RND related barrel-sandwich hybrid" evidence="5">
    <location>
        <begin position="67"/>
        <end position="259"/>
    </location>
</feature>
<dbReference type="Proteomes" id="UP000465601">
    <property type="component" value="Unassembled WGS sequence"/>
</dbReference>
<keyword evidence="1" id="KW-0175">Coiled coil</keyword>
<organism evidence="6 7">
    <name type="scientific">Alkaliphilus serpentinus</name>
    <dbReference type="NCBI Taxonomy" id="1482731"/>
    <lineage>
        <taxon>Bacteria</taxon>
        <taxon>Bacillati</taxon>
        <taxon>Bacillota</taxon>
        <taxon>Clostridia</taxon>
        <taxon>Peptostreptococcales</taxon>
        <taxon>Natronincolaceae</taxon>
        <taxon>Alkaliphilus</taxon>
    </lineage>
</organism>
<feature type="coiled-coil region" evidence="1">
    <location>
        <begin position="128"/>
        <end position="155"/>
    </location>
</feature>
<keyword evidence="2" id="KW-0472">Membrane</keyword>
<evidence type="ECO:0000256" key="1">
    <source>
        <dbReference type="SAM" id="Coils"/>
    </source>
</evidence>
<keyword evidence="2" id="KW-0812">Transmembrane</keyword>
<dbReference type="EMBL" id="WBZB01000004">
    <property type="protein sequence ID" value="KAB3533162.1"/>
    <property type="molecule type" value="Genomic_DNA"/>
</dbReference>
<evidence type="ECO:0000259" key="5">
    <source>
        <dbReference type="Pfam" id="PF26018"/>
    </source>
</evidence>
<evidence type="ECO:0000259" key="4">
    <source>
        <dbReference type="Pfam" id="PF26012"/>
    </source>
</evidence>
<dbReference type="InterPro" id="IPR058729">
    <property type="entry name" value="Beta-barrel_RND-rel"/>
</dbReference>
<keyword evidence="7" id="KW-1185">Reference proteome</keyword>
<name>A0A833HRB9_9FIRM</name>
<keyword evidence="2" id="KW-1133">Transmembrane helix</keyword>
<feature type="domain" description="RND related alpha-helical hairpin" evidence="4">
    <location>
        <begin position="103"/>
        <end position="206"/>
    </location>
</feature>
<reference evidence="6 7" key="1">
    <citation type="submission" date="2019-10" db="EMBL/GenBank/DDBJ databases">
        <title>Alkaliphilus serpentinus sp. nov. and Alkaliphilus pronyensis sp. nov., two novel anaerobic alkaliphilic species isolated from the serpentinized-hosted hydrothermal field of the Prony Bay (New Caledonia).</title>
        <authorList>
            <person name="Postec A."/>
        </authorList>
    </citation>
    <scope>NUCLEOTIDE SEQUENCE [LARGE SCALE GENOMIC DNA]</scope>
    <source>
        <strain evidence="6 7">LacT</strain>
    </source>
</reference>
<dbReference type="InterPro" id="IPR058709">
    <property type="entry name" value="BSH_RND-rel"/>
</dbReference>
<dbReference type="Pfam" id="PF26018">
    <property type="entry name" value="BSH_RND_rel"/>
    <property type="match status" value="1"/>
</dbReference>
<evidence type="ECO:0008006" key="8">
    <source>
        <dbReference type="Google" id="ProtNLM"/>
    </source>
</evidence>
<sequence length="431" mass="49451">MQPTKIKKRSKRKRRVFGKLIMITIIGLYLLSRVYPLYGASGLETYIVEHDKIELVLSAKAYIARDEKVYRTLGEGEVKYFVDSGQRVAKGQKLAEVYLESFDEKTIEELEIINLRLENINNSTLNEEEIFEKDIEKINQEINQYLQQIQRDINLGDYSNINSYKNQLEVLAEKKNLISGDNSFGGKNANELLERKKQLEDRLRSNYQVVYSDIPGFVTFGSDGLEDIINLRSIESITSKDFDLLLNSEKQIKDKESEEKIPTIRIVQNHKWSIFLKLSPQDAEGFEAGNQYYIRNHTNDRKYQSILRSITTQEEDAILIFDLNESMEGALDVRSIEVDIIKTSFEGAIVPNTAIVVNQGTPGVFRIDVNGFARFVPIKVKGQNAGFSILYDGYFEEANDETDKVDRINTIYLYDEILMKGEGVLDGQKVK</sequence>
<dbReference type="AlphaFoldDB" id="A0A833HRB9"/>
<comment type="caution">
    <text evidence="6">The sequence shown here is derived from an EMBL/GenBank/DDBJ whole genome shotgun (WGS) entry which is preliminary data.</text>
</comment>
<feature type="domain" description="RND related beta-barrel" evidence="3">
    <location>
        <begin position="272"/>
        <end position="343"/>
    </location>
</feature>
<evidence type="ECO:0000313" key="7">
    <source>
        <dbReference type="Proteomes" id="UP000465601"/>
    </source>
</evidence>
<evidence type="ECO:0000256" key="2">
    <source>
        <dbReference type="SAM" id="Phobius"/>
    </source>
</evidence>
<dbReference type="OrthoDB" id="1834786at2"/>
<gene>
    <name evidence="6" type="ORF">F8153_01015</name>
</gene>
<dbReference type="Pfam" id="PF26011">
    <property type="entry name" value="Beta-barrel_RND_rel"/>
    <property type="match status" value="1"/>
</dbReference>
<dbReference type="Pfam" id="PF26012">
    <property type="entry name" value="HH_RND_rel"/>
    <property type="match status" value="1"/>
</dbReference>
<evidence type="ECO:0000313" key="6">
    <source>
        <dbReference type="EMBL" id="KAB3533162.1"/>
    </source>
</evidence>